<dbReference type="PROSITE" id="PS50048">
    <property type="entry name" value="ZN2_CY6_FUNGAL_2"/>
    <property type="match status" value="1"/>
</dbReference>
<dbReference type="Gene3D" id="4.10.240.10">
    <property type="entry name" value="Zn(2)-C6 fungal-type DNA-binding domain"/>
    <property type="match status" value="1"/>
</dbReference>
<accession>A0ABR3BC84</accession>
<evidence type="ECO:0000259" key="4">
    <source>
        <dbReference type="PROSITE" id="PS50048"/>
    </source>
</evidence>
<sequence length="506" mass="55803">MQFNPITSPTGYATNQTYTLNDSYLGISDQPNPIPLAVTKSTITANANTNAYTNTSTNTNTNASENTNENPNRTNTNDTAAAAVNAITTAAATATPKNEKPKRKQVKNACVNCQKACKKCDDGRPCQRCLKLGLTLTCSNSERKERKKGMKRGPYKKRQRQTSSSSISYDQGSYMANEWYPNHGYTAPSCAVPIAREAQKREPTLWLEEQQHQVYPTLSTEESALVHAFPMLDTGYIQASTTPSLAQSSPLSSPHSGDEAYQIYPGSTSPISLVFSQGQSDFCAATQPPATATTTTTTTTTSAAAGADSGAITSTTATTGTIVGVEVTPNENWWMPATTTTDQTTKTAKTTKTTTITTTPYLVQPTTESTPGFVPSYSLGPISPVINGVTFELPISLPVTSYQDNIIITQPMYYSHQQQPQNYLQQQQQQNYQHPVKEIMPCIDVPSQSWLDQLIQPIQQLQQPQNYYQIQQNNFYQQQLMQQQQQQQQQQKHQQNTWQSSMGTRF</sequence>
<feature type="compositionally biased region" description="Basic residues" evidence="3">
    <location>
        <begin position="145"/>
        <end position="160"/>
    </location>
</feature>
<reference evidence="5 6" key="1">
    <citation type="submission" date="2024-04" db="EMBL/GenBank/DDBJ databases">
        <title>Symmetric and asymmetric DNA N6-adenine methylation regulates different biological responses in Mucorales.</title>
        <authorList>
            <consortium name="Lawrence Berkeley National Laboratory"/>
            <person name="Lax C."/>
            <person name="Mondo S.J."/>
            <person name="Osorio-Concepcion M."/>
            <person name="Muszewska A."/>
            <person name="Corrochano-Luque M."/>
            <person name="Gutierrez G."/>
            <person name="Riley R."/>
            <person name="Lipzen A."/>
            <person name="Guo J."/>
            <person name="Hundley H."/>
            <person name="Amirebrahimi M."/>
            <person name="Ng V."/>
            <person name="Lorenzo-Gutierrez D."/>
            <person name="Binder U."/>
            <person name="Yang J."/>
            <person name="Song Y."/>
            <person name="Canovas D."/>
            <person name="Navarro E."/>
            <person name="Freitag M."/>
            <person name="Gabaldon T."/>
            <person name="Grigoriev I.V."/>
            <person name="Corrochano L.M."/>
            <person name="Nicolas F.E."/>
            <person name="Garre V."/>
        </authorList>
    </citation>
    <scope>NUCLEOTIDE SEQUENCE [LARGE SCALE GENOMIC DNA]</scope>
    <source>
        <strain evidence="5 6">L51</strain>
    </source>
</reference>
<dbReference type="SMART" id="SM00066">
    <property type="entry name" value="GAL4"/>
    <property type="match status" value="1"/>
</dbReference>
<keyword evidence="1" id="KW-0479">Metal-binding</keyword>
<feature type="compositionally biased region" description="Low complexity" evidence="3">
    <location>
        <begin position="243"/>
        <end position="253"/>
    </location>
</feature>
<evidence type="ECO:0000313" key="6">
    <source>
        <dbReference type="Proteomes" id="UP001448207"/>
    </source>
</evidence>
<evidence type="ECO:0000256" key="2">
    <source>
        <dbReference type="ARBA" id="ARBA00023242"/>
    </source>
</evidence>
<feature type="region of interest" description="Disordered" evidence="3">
    <location>
        <begin position="286"/>
        <end position="307"/>
    </location>
</feature>
<name>A0ABR3BC84_PHYBL</name>
<dbReference type="CDD" id="cd00067">
    <property type="entry name" value="GAL4"/>
    <property type="match status" value="1"/>
</dbReference>
<feature type="compositionally biased region" description="Polar residues" evidence="3">
    <location>
        <begin position="496"/>
        <end position="506"/>
    </location>
</feature>
<evidence type="ECO:0000256" key="1">
    <source>
        <dbReference type="ARBA" id="ARBA00022723"/>
    </source>
</evidence>
<protein>
    <recommendedName>
        <fullName evidence="4">Zn(2)-C6 fungal-type domain-containing protein</fullName>
    </recommendedName>
</protein>
<dbReference type="InterPro" id="IPR036864">
    <property type="entry name" value="Zn2-C6_fun-type_DNA-bd_sf"/>
</dbReference>
<feature type="domain" description="Zn(2)-C6 fungal-type" evidence="4">
    <location>
        <begin position="109"/>
        <end position="140"/>
    </location>
</feature>
<feature type="region of interest" description="Disordered" evidence="3">
    <location>
        <begin position="142"/>
        <end position="168"/>
    </location>
</feature>
<dbReference type="PANTHER" id="PTHR47659">
    <property type="entry name" value="ZN(II)2CYS6 TRANSCRIPTION FACTOR (EUROFUNG)-RELATED"/>
    <property type="match status" value="1"/>
</dbReference>
<comment type="caution">
    <text evidence="5">The sequence shown here is derived from an EMBL/GenBank/DDBJ whole genome shotgun (WGS) entry which is preliminary data.</text>
</comment>
<gene>
    <name evidence="5" type="ORF">J3Q64DRAFT_1707487</name>
</gene>
<organism evidence="5 6">
    <name type="scientific">Phycomyces blakesleeanus</name>
    <dbReference type="NCBI Taxonomy" id="4837"/>
    <lineage>
        <taxon>Eukaryota</taxon>
        <taxon>Fungi</taxon>
        <taxon>Fungi incertae sedis</taxon>
        <taxon>Mucoromycota</taxon>
        <taxon>Mucoromycotina</taxon>
        <taxon>Mucoromycetes</taxon>
        <taxon>Mucorales</taxon>
        <taxon>Phycomycetaceae</taxon>
        <taxon>Phycomyces</taxon>
    </lineage>
</organism>
<proteinExistence type="predicted"/>
<feature type="region of interest" description="Disordered" evidence="3">
    <location>
        <begin position="487"/>
        <end position="506"/>
    </location>
</feature>
<feature type="region of interest" description="Disordered" evidence="3">
    <location>
        <begin position="50"/>
        <end position="76"/>
    </location>
</feature>
<dbReference type="InterPro" id="IPR001138">
    <property type="entry name" value="Zn2Cys6_DnaBD"/>
</dbReference>
<dbReference type="PANTHER" id="PTHR47659:SF7">
    <property type="entry name" value="FUNGAL TRANSCRIPTIONAL REGULATORY PROTEIN, N-TERMINAL DOMAIN-CONTAINING PROTEIN"/>
    <property type="match status" value="1"/>
</dbReference>
<keyword evidence="2" id="KW-0539">Nucleus</keyword>
<keyword evidence="6" id="KW-1185">Reference proteome</keyword>
<evidence type="ECO:0000313" key="5">
    <source>
        <dbReference type="EMBL" id="KAL0096393.1"/>
    </source>
</evidence>
<dbReference type="Pfam" id="PF00172">
    <property type="entry name" value="Zn_clus"/>
    <property type="match status" value="1"/>
</dbReference>
<dbReference type="EMBL" id="JBCLYO010000001">
    <property type="protein sequence ID" value="KAL0096393.1"/>
    <property type="molecule type" value="Genomic_DNA"/>
</dbReference>
<feature type="region of interest" description="Disordered" evidence="3">
    <location>
        <begin position="243"/>
        <end position="263"/>
    </location>
</feature>
<dbReference type="InterPro" id="IPR050335">
    <property type="entry name" value="ERT1_acuK_gluconeogen_tf"/>
</dbReference>
<dbReference type="Proteomes" id="UP001448207">
    <property type="component" value="Unassembled WGS sequence"/>
</dbReference>
<evidence type="ECO:0000256" key="3">
    <source>
        <dbReference type="SAM" id="MobiDB-lite"/>
    </source>
</evidence>